<comment type="caution">
    <text evidence="3">The sequence shown here is derived from an EMBL/GenBank/DDBJ whole genome shotgun (WGS) entry which is preliminary data.</text>
</comment>
<keyword evidence="4" id="KW-1185">Reference proteome</keyword>
<reference evidence="3 4" key="1">
    <citation type="submission" date="2018-01" db="EMBL/GenBank/DDBJ databases">
        <title>Lactibacter flavus gen. nov., sp. nov., a novel bacterium of the family Propionibacteriaceae isolated from raw milk and dairy products.</title>
        <authorList>
            <person name="Wenning M."/>
            <person name="Breitenwieser F."/>
            <person name="Huptas C."/>
            <person name="von Neubeck M."/>
            <person name="Busse H.-J."/>
            <person name="Scherer S."/>
        </authorList>
    </citation>
    <scope>NUCLEOTIDE SEQUENCE [LARGE SCALE GENOMIC DNA]</scope>
    <source>
        <strain evidence="3 4">VG341</strain>
    </source>
</reference>
<keyword evidence="1" id="KW-0812">Transmembrane</keyword>
<dbReference type="RefSeq" id="WP_129458925.1">
    <property type="nucleotide sequence ID" value="NZ_PPCV01000005.1"/>
</dbReference>
<gene>
    <name evidence="3" type="ORF">C1706_09135</name>
</gene>
<dbReference type="AlphaFoldDB" id="A0A4Q2EHN8"/>
<feature type="transmembrane region" description="Helical" evidence="1">
    <location>
        <begin position="18"/>
        <end position="40"/>
    </location>
</feature>
<dbReference type="OrthoDB" id="3824918at2"/>
<dbReference type="EMBL" id="PPCV01000005">
    <property type="protein sequence ID" value="RXW32186.1"/>
    <property type="molecule type" value="Genomic_DNA"/>
</dbReference>
<feature type="domain" description="Low molecular weight protein antigen 6 PH" evidence="2">
    <location>
        <begin position="71"/>
        <end position="137"/>
    </location>
</feature>
<evidence type="ECO:0000313" key="4">
    <source>
        <dbReference type="Proteomes" id="UP000290624"/>
    </source>
</evidence>
<protein>
    <recommendedName>
        <fullName evidence="2">Low molecular weight protein antigen 6 PH domain-containing protein</fullName>
    </recommendedName>
</protein>
<keyword evidence="1" id="KW-0472">Membrane</keyword>
<organism evidence="3 4">
    <name type="scientific">Propioniciclava flava</name>
    <dbReference type="NCBI Taxonomy" id="2072026"/>
    <lineage>
        <taxon>Bacteria</taxon>
        <taxon>Bacillati</taxon>
        <taxon>Actinomycetota</taxon>
        <taxon>Actinomycetes</taxon>
        <taxon>Propionibacteriales</taxon>
        <taxon>Propionibacteriaceae</taxon>
        <taxon>Propioniciclava</taxon>
    </lineage>
</organism>
<feature type="transmembrane region" description="Helical" evidence="1">
    <location>
        <begin position="52"/>
        <end position="71"/>
    </location>
</feature>
<dbReference type="InterPro" id="IPR019692">
    <property type="entry name" value="CFP-6_PH"/>
</dbReference>
<evidence type="ECO:0000256" key="1">
    <source>
        <dbReference type="SAM" id="Phobius"/>
    </source>
</evidence>
<keyword evidence="1" id="KW-1133">Transmembrane helix</keyword>
<proteinExistence type="predicted"/>
<dbReference type="Proteomes" id="UP000290624">
    <property type="component" value="Unassembled WGS sequence"/>
</dbReference>
<sequence length="145" mass="16592">MSSPEEFEAHPHLLRRQALIWTVVMFGAALFGWFSLPAAIRGMFTLPQTLTLLFFLAFMLGIVWVVASGFVRADAEGLWGRNGFRRYRYRWDEVESIRYRDSDHWPFVELNDATDRPILGIMRSDGDAAQGKVDQLRALATRPSA</sequence>
<accession>A0A4Q2EHN8</accession>
<evidence type="ECO:0000313" key="3">
    <source>
        <dbReference type="EMBL" id="RXW32186.1"/>
    </source>
</evidence>
<evidence type="ECO:0000259" key="2">
    <source>
        <dbReference type="Pfam" id="PF10756"/>
    </source>
</evidence>
<name>A0A4Q2EHN8_9ACTN</name>
<dbReference type="Pfam" id="PF10756">
    <property type="entry name" value="bPH_6"/>
    <property type="match status" value="1"/>
</dbReference>